<feature type="non-terminal residue" evidence="6">
    <location>
        <position position="1"/>
    </location>
</feature>
<keyword evidence="1" id="KW-0145">Chemotaxis</keyword>
<dbReference type="PANTHER" id="PTHR43531">
    <property type="entry name" value="PROTEIN ICFG"/>
    <property type="match status" value="1"/>
</dbReference>
<keyword evidence="3" id="KW-0807">Transducer</keyword>
<dbReference type="Proteomes" id="UP001204562">
    <property type="component" value="Unassembled WGS sequence"/>
</dbReference>
<evidence type="ECO:0000256" key="1">
    <source>
        <dbReference type="ARBA" id="ARBA00022500"/>
    </source>
</evidence>
<reference evidence="6" key="1">
    <citation type="submission" date="2022-06" db="EMBL/GenBank/DDBJ databases">
        <title>Isolation of gut microbiota from human fecal samples.</title>
        <authorList>
            <person name="Pamer E.G."/>
            <person name="Barat B."/>
            <person name="Waligurski E."/>
            <person name="Medina S."/>
            <person name="Paddock L."/>
            <person name="Mostad J."/>
        </authorList>
    </citation>
    <scope>NUCLEOTIDE SEQUENCE</scope>
    <source>
        <strain evidence="6">DFI.9.91</strain>
    </source>
</reference>
<dbReference type="RefSeq" id="WP_256305032.1">
    <property type="nucleotide sequence ID" value="NZ_JANFYS010000336.1"/>
</dbReference>
<feature type="domain" description="Methyl-accepting transducer" evidence="5">
    <location>
        <begin position="1"/>
        <end position="97"/>
    </location>
</feature>
<proteinExistence type="inferred from homology"/>
<dbReference type="GO" id="GO:0004888">
    <property type="term" value="F:transmembrane signaling receptor activity"/>
    <property type="evidence" value="ECO:0007669"/>
    <property type="project" value="InterPro"/>
</dbReference>
<dbReference type="PANTHER" id="PTHR43531:SF11">
    <property type="entry name" value="METHYL-ACCEPTING CHEMOTAXIS PROTEIN 3"/>
    <property type="match status" value="1"/>
</dbReference>
<protein>
    <submittedName>
        <fullName evidence="6">Methyl-accepting chemotaxis protein</fullName>
    </submittedName>
</protein>
<evidence type="ECO:0000256" key="2">
    <source>
        <dbReference type="ARBA" id="ARBA00029447"/>
    </source>
</evidence>
<evidence type="ECO:0000259" key="5">
    <source>
        <dbReference type="PROSITE" id="PS50111"/>
    </source>
</evidence>
<dbReference type="GO" id="GO:0006935">
    <property type="term" value="P:chemotaxis"/>
    <property type="evidence" value="ECO:0007669"/>
    <property type="project" value="UniProtKB-KW"/>
</dbReference>
<dbReference type="PROSITE" id="PS50111">
    <property type="entry name" value="CHEMOTAXIS_TRANSDUC_2"/>
    <property type="match status" value="1"/>
</dbReference>
<feature type="non-terminal residue" evidence="6">
    <location>
        <position position="97"/>
    </location>
</feature>
<dbReference type="AlphaFoldDB" id="A0AAW5JWW7"/>
<dbReference type="EMBL" id="JANFYS010000336">
    <property type="protein sequence ID" value="MCQ4772063.1"/>
    <property type="molecule type" value="Genomic_DNA"/>
</dbReference>
<evidence type="ECO:0000256" key="3">
    <source>
        <dbReference type="PROSITE-ProRule" id="PRU00284"/>
    </source>
</evidence>
<feature type="compositionally biased region" description="Low complexity" evidence="4">
    <location>
        <begin position="1"/>
        <end position="15"/>
    </location>
</feature>
<dbReference type="InterPro" id="IPR051310">
    <property type="entry name" value="MCP_chemotaxis"/>
</dbReference>
<evidence type="ECO:0000313" key="7">
    <source>
        <dbReference type="Proteomes" id="UP001204562"/>
    </source>
</evidence>
<dbReference type="SUPFAM" id="SSF58104">
    <property type="entry name" value="Methyl-accepting chemotaxis protein (MCP) signaling domain"/>
    <property type="match status" value="1"/>
</dbReference>
<dbReference type="Pfam" id="PF00015">
    <property type="entry name" value="MCPsignal"/>
    <property type="match status" value="1"/>
</dbReference>
<feature type="region of interest" description="Disordered" evidence="4">
    <location>
        <begin position="1"/>
        <end position="22"/>
    </location>
</feature>
<evidence type="ECO:0000313" key="6">
    <source>
        <dbReference type="EMBL" id="MCQ4772063.1"/>
    </source>
</evidence>
<dbReference type="Gene3D" id="1.10.287.950">
    <property type="entry name" value="Methyl-accepting chemotaxis protein"/>
    <property type="match status" value="1"/>
</dbReference>
<dbReference type="GO" id="GO:0016020">
    <property type="term" value="C:membrane"/>
    <property type="evidence" value="ECO:0007669"/>
    <property type="project" value="InterPro"/>
</dbReference>
<gene>
    <name evidence="6" type="ORF">NE579_16820</name>
</gene>
<name>A0AAW5JWW7_9FIRM</name>
<dbReference type="PRINTS" id="PR00260">
    <property type="entry name" value="CHEMTRNSDUCR"/>
</dbReference>
<accession>A0AAW5JWW7</accession>
<dbReference type="InterPro" id="IPR004089">
    <property type="entry name" value="MCPsignal_dom"/>
</dbReference>
<evidence type="ECO:0000256" key="4">
    <source>
        <dbReference type="SAM" id="MobiDB-lite"/>
    </source>
</evidence>
<dbReference type="InterPro" id="IPR004090">
    <property type="entry name" value="Chemotax_Me-accpt_rcpt"/>
</dbReference>
<comment type="similarity">
    <text evidence="2">Belongs to the methyl-accepting chemotaxis (MCP) protein family.</text>
</comment>
<sequence>EVRQASNVASAANQSMGDIRSSSEKISNIVTSIDDISFQTNLLALNAAVEAARAGEMGRGFAVVASEVRNLSQRCAKEANQIRELVAQNMVKISEGV</sequence>
<organism evidence="6 7">
    <name type="scientific">Intestinimonas massiliensis</name>
    <name type="common">ex Afouda et al. 2020</name>
    <dbReference type="NCBI Taxonomy" id="1673721"/>
    <lineage>
        <taxon>Bacteria</taxon>
        <taxon>Bacillati</taxon>
        <taxon>Bacillota</taxon>
        <taxon>Clostridia</taxon>
        <taxon>Eubacteriales</taxon>
        <taxon>Intestinimonas</taxon>
    </lineage>
</organism>
<comment type="caution">
    <text evidence="6">The sequence shown here is derived from an EMBL/GenBank/DDBJ whole genome shotgun (WGS) entry which is preliminary data.</text>
</comment>
<dbReference type="GO" id="GO:0007165">
    <property type="term" value="P:signal transduction"/>
    <property type="evidence" value="ECO:0007669"/>
    <property type="project" value="UniProtKB-KW"/>
</dbReference>